<dbReference type="AlphaFoldDB" id="A0A077ENL7"/>
<sequence>MNFNSSDFRSRSLAFNLFLTTKFFFPVIDNQTIKFNS</sequence>
<proteinExistence type="predicted"/>
<reference evidence="1" key="2">
    <citation type="journal article" date="2015" name="Genome Biol. Evol.">
        <title>Complete Genome Sequence and Transcriptomic Analysis of the Novel Pathogen Elizabethkingia anophelis in Response to Oxidative Stress.</title>
        <authorList>
            <person name="Li Y."/>
            <person name="Liu Y."/>
            <person name="Chew S.C."/>
            <person name="Tay M."/>
            <person name="Salido M.M."/>
            <person name="Teo J."/>
            <person name="Lauro F.M."/>
            <person name="Givskov M."/>
            <person name="Yang L."/>
        </authorList>
    </citation>
    <scope>NUCLEOTIDE SEQUENCE</scope>
    <source>
        <strain evidence="1">NUHP1</strain>
    </source>
</reference>
<dbReference type="KEGG" id="eao:BD94_3350"/>
<dbReference type="EMBL" id="CP007547">
    <property type="protein sequence ID" value="AIL47125.1"/>
    <property type="molecule type" value="Genomic_DNA"/>
</dbReference>
<dbReference type="HOGENOM" id="CLU_3343165_0_0_10"/>
<reference evidence="1" key="1">
    <citation type="journal article" date="2013" name="Lancet">
        <title>First case of E anophelis outbreak in an intensive-care unit.</title>
        <authorList>
            <person name="Teo J."/>
            <person name="Tan S.Y."/>
            <person name="Tay M."/>
            <person name="Ding Y."/>
            <person name="Kjelleberg S."/>
            <person name="Givskov M."/>
            <person name="Lin R.T."/>
            <person name="Yang L."/>
        </authorList>
    </citation>
    <scope>NUCLEOTIDE SEQUENCE [LARGE SCALE GENOMIC DNA]</scope>
    <source>
        <strain evidence="1">NUHP1</strain>
    </source>
</reference>
<name>A0A077ENL7_9FLAO</name>
<gene>
    <name evidence="1" type="ORF">BD94_3350</name>
</gene>
<evidence type="ECO:0000313" key="1">
    <source>
        <dbReference type="EMBL" id="AIL47125.1"/>
    </source>
</evidence>
<accession>A0A077ENL7</accession>
<organism evidence="1 2">
    <name type="scientific">Elizabethkingia anophelis NUHP1</name>
    <dbReference type="NCBI Taxonomy" id="1338011"/>
    <lineage>
        <taxon>Bacteria</taxon>
        <taxon>Pseudomonadati</taxon>
        <taxon>Bacteroidota</taxon>
        <taxon>Flavobacteriia</taxon>
        <taxon>Flavobacteriales</taxon>
        <taxon>Weeksellaceae</taxon>
        <taxon>Elizabethkingia</taxon>
    </lineage>
</organism>
<protein>
    <submittedName>
        <fullName evidence="1">Uncharacterized protein</fullName>
    </submittedName>
</protein>
<dbReference type="STRING" id="1338011.BD94_3350"/>
<evidence type="ECO:0000313" key="2">
    <source>
        <dbReference type="Proteomes" id="UP000028933"/>
    </source>
</evidence>
<dbReference type="Proteomes" id="UP000028933">
    <property type="component" value="Chromosome"/>
</dbReference>